<dbReference type="SUPFAM" id="SSF55729">
    <property type="entry name" value="Acyl-CoA N-acyltransferases (Nat)"/>
    <property type="match status" value="1"/>
</dbReference>
<gene>
    <name evidence="2" type="ORF">Q8A70_20055</name>
</gene>
<dbReference type="RefSeq" id="WP_379958672.1">
    <property type="nucleotide sequence ID" value="NZ_JAUYVI010000006.1"/>
</dbReference>
<name>A0ABU0YQL7_9PROT</name>
<keyword evidence="2" id="KW-0012">Acyltransferase</keyword>
<dbReference type="GO" id="GO:0016746">
    <property type="term" value="F:acyltransferase activity"/>
    <property type="evidence" value="ECO:0007669"/>
    <property type="project" value="UniProtKB-KW"/>
</dbReference>
<dbReference type="Proteomes" id="UP001230156">
    <property type="component" value="Unassembled WGS sequence"/>
</dbReference>
<feature type="domain" description="N-acetyltransferase" evidence="1">
    <location>
        <begin position="10"/>
        <end position="154"/>
    </location>
</feature>
<keyword evidence="3" id="KW-1185">Reference proteome</keyword>
<dbReference type="EC" id="2.3.1.-" evidence="2"/>
<dbReference type="CDD" id="cd04301">
    <property type="entry name" value="NAT_SF"/>
    <property type="match status" value="1"/>
</dbReference>
<sequence length="183" mass="19829">MSMRIITSAFRIAPEAAVSTGSVERLYGRVFGPARFRKASHRYRTGLAPLAELSWIARTDDAIVGAIRYWSILVGGERARALLLGPLAVAPDCEDRGIGRALVLKTLDLAAAAGHDLVLLVGDPEYYDRFGFVPATPYGFVMPGESRPERLQVLSLQGRPLERAGGVLRRVSAQPAARQSRAS</sequence>
<keyword evidence="2" id="KW-0808">Transferase</keyword>
<dbReference type="InterPro" id="IPR016181">
    <property type="entry name" value="Acyl_CoA_acyltransferase"/>
</dbReference>
<proteinExistence type="predicted"/>
<organism evidence="2 3">
    <name type="scientific">Dongia sedimenti</name>
    <dbReference type="NCBI Taxonomy" id="3064282"/>
    <lineage>
        <taxon>Bacteria</taxon>
        <taxon>Pseudomonadati</taxon>
        <taxon>Pseudomonadota</taxon>
        <taxon>Alphaproteobacteria</taxon>
        <taxon>Rhodospirillales</taxon>
        <taxon>Dongiaceae</taxon>
        <taxon>Dongia</taxon>
    </lineage>
</organism>
<evidence type="ECO:0000313" key="2">
    <source>
        <dbReference type="EMBL" id="MDQ7249994.1"/>
    </source>
</evidence>
<comment type="caution">
    <text evidence="2">The sequence shown here is derived from an EMBL/GenBank/DDBJ whole genome shotgun (WGS) entry which is preliminary data.</text>
</comment>
<dbReference type="InterPro" id="IPR000182">
    <property type="entry name" value="GNAT_dom"/>
</dbReference>
<reference evidence="3" key="1">
    <citation type="submission" date="2023-08" db="EMBL/GenBank/DDBJ databases">
        <title>Rhodospirillaceae gen. nov., a novel taxon isolated from the Yangtze River Yuezi River estuary sludge.</title>
        <authorList>
            <person name="Ruan L."/>
        </authorList>
    </citation>
    <scope>NUCLEOTIDE SEQUENCE [LARGE SCALE GENOMIC DNA]</scope>
    <source>
        <strain evidence="3">R-7</strain>
    </source>
</reference>
<dbReference type="PROSITE" id="PS51186">
    <property type="entry name" value="GNAT"/>
    <property type="match status" value="1"/>
</dbReference>
<accession>A0ABU0YQL7</accession>
<dbReference type="EMBL" id="JAUYVI010000006">
    <property type="protein sequence ID" value="MDQ7249994.1"/>
    <property type="molecule type" value="Genomic_DNA"/>
</dbReference>
<evidence type="ECO:0000313" key="3">
    <source>
        <dbReference type="Proteomes" id="UP001230156"/>
    </source>
</evidence>
<protein>
    <submittedName>
        <fullName evidence="2">N-acetyltransferase</fullName>
        <ecNumber evidence="2">2.3.1.-</ecNumber>
    </submittedName>
</protein>
<dbReference type="Gene3D" id="3.40.630.30">
    <property type="match status" value="1"/>
</dbReference>
<evidence type="ECO:0000259" key="1">
    <source>
        <dbReference type="PROSITE" id="PS51186"/>
    </source>
</evidence>
<dbReference type="Pfam" id="PF13508">
    <property type="entry name" value="Acetyltransf_7"/>
    <property type="match status" value="1"/>
</dbReference>